<evidence type="ECO:0000256" key="2">
    <source>
        <dbReference type="SAM" id="MobiDB-lite"/>
    </source>
</evidence>
<dbReference type="PANTHER" id="PTHR46797:SF2">
    <property type="entry name" value="TRANSCRIPTIONAL REGULATOR"/>
    <property type="match status" value="1"/>
</dbReference>
<dbReference type="PROSITE" id="PS50943">
    <property type="entry name" value="HTH_CROC1"/>
    <property type="match status" value="1"/>
</dbReference>
<dbReference type="Pfam" id="PF01381">
    <property type="entry name" value="HTH_3"/>
    <property type="match status" value="1"/>
</dbReference>
<dbReference type="GO" id="GO:0003700">
    <property type="term" value="F:DNA-binding transcription factor activity"/>
    <property type="evidence" value="ECO:0007669"/>
    <property type="project" value="TreeGrafter"/>
</dbReference>
<dbReference type="PANTHER" id="PTHR46797">
    <property type="entry name" value="HTH-TYPE TRANSCRIPTIONAL REGULATOR"/>
    <property type="match status" value="1"/>
</dbReference>
<dbReference type="SUPFAM" id="SSF51182">
    <property type="entry name" value="RmlC-like cupins"/>
    <property type="match status" value="1"/>
</dbReference>
<dbReference type="Pfam" id="PF07883">
    <property type="entry name" value="Cupin_2"/>
    <property type="match status" value="1"/>
</dbReference>
<evidence type="ECO:0000256" key="1">
    <source>
        <dbReference type="ARBA" id="ARBA00023125"/>
    </source>
</evidence>
<dbReference type="InterPro" id="IPR011051">
    <property type="entry name" value="RmlC_Cupin_sf"/>
</dbReference>
<dbReference type="InterPro" id="IPR013096">
    <property type="entry name" value="Cupin_2"/>
</dbReference>
<dbReference type="Gene3D" id="1.10.260.40">
    <property type="entry name" value="lambda repressor-like DNA-binding domains"/>
    <property type="match status" value="1"/>
</dbReference>
<accession>A0A345XMF5</accession>
<dbReference type="SMART" id="SM00530">
    <property type="entry name" value="HTH_XRE"/>
    <property type="match status" value="1"/>
</dbReference>
<dbReference type="SUPFAM" id="SSF47413">
    <property type="entry name" value="lambda repressor-like DNA-binding domains"/>
    <property type="match status" value="1"/>
</dbReference>
<dbReference type="InterPro" id="IPR050807">
    <property type="entry name" value="TransReg_Diox_bact_type"/>
</dbReference>
<evidence type="ECO:0000313" key="4">
    <source>
        <dbReference type="EMBL" id="AXK32821.1"/>
    </source>
</evidence>
<dbReference type="InterPro" id="IPR014710">
    <property type="entry name" value="RmlC-like_jellyroll"/>
</dbReference>
<keyword evidence="1" id="KW-0238">DNA-binding</keyword>
<protein>
    <submittedName>
        <fullName evidence="4">Cupin domain-containing protein</fullName>
    </submittedName>
</protein>
<sequence length="283" mass="30678">MRHSSPLLLRPLSATHCRGCWSQSSTIKYDEVSRLVDAVRGARYLDARRTSQDGARDRTGVRDMTATEKRDRDVAVAEKAAKAAQAAFETGETAAAAGPPGDDDLGRHIRDARVQRGLTLEALAKATGLSRSYLSNVEHNKNSPTISTLRTILDALGVTLSQLFRTVEGERHAVTRPDQRVVIARTGNDAVRYELLNPNPHGRLESMIMEVAPGASSGGHPHTHAGEEVGLILSGELDYWVDGVHYALREGDAVSFDATLPHRYANPGNVPSVSVWTVTPPSF</sequence>
<gene>
    <name evidence="4" type="ORF">DVA86_09330</name>
</gene>
<reference evidence="4 5" key="1">
    <citation type="submission" date="2018-07" db="EMBL/GenBank/DDBJ databases">
        <title>Draft genome of the type strain Streptomyces armeniacus ATCC 15676.</title>
        <authorList>
            <person name="Labana P."/>
            <person name="Gosse J.T."/>
            <person name="Boddy C.N."/>
        </authorList>
    </citation>
    <scope>NUCLEOTIDE SEQUENCE [LARGE SCALE GENOMIC DNA]</scope>
    <source>
        <strain evidence="4 5">ATCC 15676</strain>
    </source>
</reference>
<dbReference type="KEGG" id="sarm:DVA86_09330"/>
<keyword evidence="5" id="KW-1185">Reference proteome</keyword>
<dbReference type="GO" id="GO:0005829">
    <property type="term" value="C:cytosol"/>
    <property type="evidence" value="ECO:0007669"/>
    <property type="project" value="TreeGrafter"/>
</dbReference>
<dbReference type="GO" id="GO:0003677">
    <property type="term" value="F:DNA binding"/>
    <property type="evidence" value="ECO:0007669"/>
    <property type="project" value="UniProtKB-KW"/>
</dbReference>
<name>A0A345XMF5_9ACTN</name>
<dbReference type="CDD" id="cd02209">
    <property type="entry name" value="cupin_XRE_C"/>
    <property type="match status" value="1"/>
</dbReference>
<feature type="region of interest" description="Disordered" evidence="2">
    <location>
        <begin position="87"/>
        <end position="107"/>
    </location>
</feature>
<dbReference type="EMBL" id="CP031320">
    <property type="protein sequence ID" value="AXK32821.1"/>
    <property type="molecule type" value="Genomic_DNA"/>
</dbReference>
<evidence type="ECO:0000313" key="5">
    <source>
        <dbReference type="Proteomes" id="UP000254425"/>
    </source>
</evidence>
<feature type="compositionally biased region" description="Low complexity" evidence="2">
    <location>
        <begin position="87"/>
        <end position="98"/>
    </location>
</feature>
<feature type="domain" description="HTH cro/C1-type" evidence="3">
    <location>
        <begin position="109"/>
        <end position="163"/>
    </location>
</feature>
<dbReference type="AlphaFoldDB" id="A0A345XMF5"/>
<dbReference type="CDD" id="cd00093">
    <property type="entry name" value="HTH_XRE"/>
    <property type="match status" value="1"/>
</dbReference>
<dbReference type="Gene3D" id="2.60.120.10">
    <property type="entry name" value="Jelly Rolls"/>
    <property type="match status" value="1"/>
</dbReference>
<proteinExistence type="predicted"/>
<evidence type="ECO:0000259" key="3">
    <source>
        <dbReference type="PROSITE" id="PS50943"/>
    </source>
</evidence>
<organism evidence="4 5">
    <name type="scientific">Streptomyces armeniacus</name>
    <dbReference type="NCBI Taxonomy" id="83291"/>
    <lineage>
        <taxon>Bacteria</taxon>
        <taxon>Bacillati</taxon>
        <taxon>Actinomycetota</taxon>
        <taxon>Actinomycetes</taxon>
        <taxon>Kitasatosporales</taxon>
        <taxon>Streptomycetaceae</taxon>
        <taxon>Streptomyces</taxon>
    </lineage>
</organism>
<dbReference type="InterPro" id="IPR010982">
    <property type="entry name" value="Lambda_DNA-bd_dom_sf"/>
</dbReference>
<dbReference type="Proteomes" id="UP000254425">
    <property type="component" value="Chromosome"/>
</dbReference>
<dbReference type="InterPro" id="IPR001387">
    <property type="entry name" value="Cro/C1-type_HTH"/>
</dbReference>